<evidence type="ECO:0000313" key="3">
    <source>
        <dbReference type="Proteomes" id="UP000823749"/>
    </source>
</evidence>
<sequence length="387" mass="43709">MWLNFYILGFNDHTTTTTTTPPQPLPRCRRHHHNATIAQSPPHCYHHYHATAAATTTTLPPPPPQRHHCTITTPPPHCYHHYHAAAATTSTAPPPPPLHHRHRSITTTTTTTMPPPPPPPLQRHHCTTITSPPPLTATITPPSLHRHPTITPPPFQHHHSHSIPTLTTPPLPTTLTSSPPTHHHHNHHSTITINGSTQRSEPPCNIREYLPGTYDTSKSLVLLHYDASARFSKDLMNAIRTCYAAASNRWANFIVVANEEEMESREAFNYFVDFLNGKHLCGCYDVNSCKVKSLVVIVEHRYFCENLISDRSILSYFLHPGFKNITHPCCGDWNVNQTKFDCRNQIQFCSNRDEYLFFDGAHLTQKANEAFVDNCIAGRVCYPIHSL</sequence>
<dbReference type="EMBL" id="JACTNZ010000007">
    <property type="protein sequence ID" value="KAG5542493.1"/>
    <property type="molecule type" value="Genomic_DNA"/>
</dbReference>
<reference evidence="2" key="1">
    <citation type="submission" date="2020-08" db="EMBL/GenBank/DDBJ databases">
        <title>Plant Genome Project.</title>
        <authorList>
            <person name="Zhang R.-G."/>
        </authorList>
    </citation>
    <scope>NUCLEOTIDE SEQUENCE</scope>
    <source>
        <strain evidence="2">WSP0</strain>
        <tissue evidence="2">Leaf</tissue>
    </source>
</reference>
<protein>
    <submittedName>
        <fullName evidence="2">Uncharacterized protein</fullName>
    </submittedName>
</protein>
<comment type="caution">
    <text evidence="2">The sequence shown here is derived from an EMBL/GenBank/DDBJ whole genome shotgun (WGS) entry which is preliminary data.</text>
</comment>
<keyword evidence="3" id="KW-1185">Reference proteome</keyword>
<name>A0AAV6JQX1_9ERIC</name>
<accession>A0AAV6JQX1</accession>
<dbReference type="Pfam" id="PF26178">
    <property type="entry name" value="PI-PLC_cat"/>
    <property type="match status" value="1"/>
</dbReference>
<gene>
    <name evidence="2" type="ORF">RHGRI_022140</name>
</gene>
<feature type="region of interest" description="Disordered" evidence="1">
    <location>
        <begin position="87"/>
        <end position="122"/>
    </location>
</feature>
<evidence type="ECO:0000256" key="1">
    <source>
        <dbReference type="SAM" id="MobiDB-lite"/>
    </source>
</evidence>
<dbReference type="AlphaFoldDB" id="A0AAV6JQX1"/>
<dbReference type="InterPro" id="IPR036514">
    <property type="entry name" value="SGNH_hydro_sf"/>
</dbReference>
<evidence type="ECO:0000313" key="2">
    <source>
        <dbReference type="EMBL" id="KAG5542493.1"/>
    </source>
</evidence>
<organism evidence="2 3">
    <name type="scientific">Rhododendron griersonianum</name>
    <dbReference type="NCBI Taxonomy" id="479676"/>
    <lineage>
        <taxon>Eukaryota</taxon>
        <taxon>Viridiplantae</taxon>
        <taxon>Streptophyta</taxon>
        <taxon>Embryophyta</taxon>
        <taxon>Tracheophyta</taxon>
        <taxon>Spermatophyta</taxon>
        <taxon>Magnoliopsida</taxon>
        <taxon>eudicotyledons</taxon>
        <taxon>Gunneridae</taxon>
        <taxon>Pentapetalae</taxon>
        <taxon>asterids</taxon>
        <taxon>Ericales</taxon>
        <taxon>Ericaceae</taxon>
        <taxon>Ericoideae</taxon>
        <taxon>Rhodoreae</taxon>
        <taxon>Rhododendron</taxon>
    </lineage>
</organism>
<dbReference type="Gene3D" id="3.40.50.1110">
    <property type="entry name" value="SGNH hydrolase"/>
    <property type="match status" value="1"/>
</dbReference>
<feature type="region of interest" description="Disordered" evidence="1">
    <location>
        <begin position="171"/>
        <end position="201"/>
    </location>
</feature>
<dbReference type="Proteomes" id="UP000823749">
    <property type="component" value="Chromosome 7"/>
</dbReference>
<proteinExistence type="predicted"/>